<dbReference type="EMBL" id="CP000393">
    <property type="protein sequence ID" value="ABG49541.1"/>
    <property type="molecule type" value="Genomic_DNA"/>
</dbReference>
<feature type="transmembrane region" description="Helical" evidence="1">
    <location>
        <begin position="43"/>
        <end position="64"/>
    </location>
</feature>
<protein>
    <submittedName>
        <fullName evidence="2">Uncharacterized protein</fullName>
    </submittedName>
</protein>
<organism evidence="2">
    <name type="scientific">Trichodesmium erythraeum (strain IMS101)</name>
    <dbReference type="NCBI Taxonomy" id="203124"/>
    <lineage>
        <taxon>Bacteria</taxon>
        <taxon>Bacillati</taxon>
        <taxon>Cyanobacteriota</taxon>
        <taxon>Cyanophyceae</taxon>
        <taxon>Oscillatoriophycideae</taxon>
        <taxon>Oscillatoriales</taxon>
        <taxon>Microcoleaceae</taxon>
        <taxon>Trichodesmium</taxon>
    </lineage>
</organism>
<dbReference type="HOGENOM" id="CLU_2482378_0_0_3"/>
<reference evidence="2" key="1">
    <citation type="submission" date="2006-06" db="EMBL/GenBank/DDBJ databases">
        <title>Complete sequence of Trichodesmium erythraeum IMS101.</title>
        <authorList>
            <consortium name="US DOE Joint Genome Institute"/>
            <person name="Copeland A."/>
            <person name="Lucas S."/>
            <person name="Lapidus A."/>
            <person name="Barry K."/>
            <person name="Detter J.C."/>
            <person name="Glavina del Rio T."/>
            <person name="Hammon N."/>
            <person name="Israni S."/>
            <person name="Dalin E."/>
            <person name="Tice H."/>
            <person name="Pitluck S."/>
            <person name="Kiss H."/>
            <person name="Munk A.C."/>
            <person name="Brettin T."/>
            <person name="Bruce D."/>
            <person name="Han C."/>
            <person name="Tapia R."/>
            <person name="Gilna P."/>
            <person name="Schmutz J."/>
            <person name="Larimer F."/>
            <person name="Land M."/>
            <person name="Hauser L."/>
            <person name="Kyrpides N."/>
            <person name="Kim E."/>
            <person name="Richardson P."/>
        </authorList>
    </citation>
    <scope>NUCLEOTIDE SEQUENCE [LARGE SCALE GENOMIC DNA]</scope>
    <source>
        <strain evidence="2">IMS101</strain>
    </source>
</reference>
<dbReference type="KEGG" id="ter:Tery_0017"/>
<proteinExistence type="predicted"/>
<evidence type="ECO:0000256" key="1">
    <source>
        <dbReference type="SAM" id="Phobius"/>
    </source>
</evidence>
<dbReference type="AlphaFoldDB" id="Q11AD3"/>
<keyword evidence="1" id="KW-1133">Transmembrane helix</keyword>
<name>Q11AD3_TRIEI</name>
<keyword evidence="1" id="KW-0812">Transmembrane</keyword>
<evidence type="ECO:0000313" key="2">
    <source>
        <dbReference type="EMBL" id="ABG49541.1"/>
    </source>
</evidence>
<keyword evidence="1" id="KW-0472">Membrane</keyword>
<sequence length="87" mass="10199">MQETPECFNSWKCQRPVEKYKKREKASFNRVESLITKKSNWDFLIKVSVSLVIIIKGLNALFSYPNLPKNLLYYLARPSGDFQLINV</sequence>
<accession>Q11AD3</accession>
<gene>
    <name evidence="2" type="ordered locus">Tery_0017</name>
</gene>